<comment type="subcellular location">
    <subcellularLocation>
        <location evidence="1">Cell membrane</location>
        <topology evidence="1">Multi-pass membrane protein</topology>
    </subcellularLocation>
</comment>
<feature type="non-terminal residue" evidence="7">
    <location>
        <position position="1"/>
    </location>
</feature>
<dbReference type="Pfam" id="PF03706">
    <property type="entry name" value="LPG_synthase_TM"/>
    <property type="match status" value="1"/>
</dbReference>
<keyword evidence="3 6" id="KW-0812">Transmembrane</keyword>
<dbReference type="Proteomes" id="UP000701698">
    <property type="component" value="Unassembled WGS sequence"/>
</dbReference>
<protein>
    <submittedName>
        <fullName evidence="7">Flippase-like domain-containing protein</fullName>
    </submittedName>
</protein>
<evidence type="ECO:0000313" key="7">
    <source>
        <dbReference type="EMBL" id="MCA9390489.1"/>
    </source>
</evidence>
<dbReference type="AlphaFoldDB" id="A0A955RPQ1"/>
<feature type="transmembrane region" description="Helical" evidence="6">
    <location>
        <begin position="138"/>
        <end position="162"/>
    </location>
</feature>
<gene>
    <name evidence="7" type="ORF">KC571_03735</name>
</gene>
<evidence type="ECO:0000313" key="8">
    <source>
        <dbReference type="Proteomes" id="UP000701698"/>
    </source>
</evidence>
<evidence type="ECO:0000256" key="3">
    <source>
        <dbReference type="ARBA" id="ARBA00022692"/>
    </source>
</evidence>
<dbReference type="GO" id="GO:0005886">
    <property type="term" value="C:plasma membrane"/>
    <property type="evidence" value="ECO:0007669"/>
    <property type="project" value="UniProtKB-SubCell"/>
</dbReference>
<dbReference type="InterPro" id="IPR022791">
    <property type="entry name" value="L-PG_synthase/AglD"/>
</dbReference>
<keyword evidence="2" id="KW-1003">Cell membrane</keyword>
<evidence type="ECO:0000256" key="6">
    <source>
        <dbReference type="SAM" id="Phobius"/>
    </source>
</evidence>
<evidence type="ECO:0000256" key="1">
    <source>
        <dbReference type="ARBA" id="ARBA00004651"/>
    </source>
</evidence>
<dbReference type="PANTHER" id="PTHR39087">
    <property type="entry name" value="UPF0104 MEMBRANE PROTEIN MJ1595"/>
    <property type="match status" value="1"/>
</dbReference>
<comment type="caution">
    <text evidence="7">The sequence shown here is derived from an EMBL/GenBank/DDBJ whole genome shotgun (WGS) entry which is preliminary data.</text>
</comment>
<organism evidence="7 8">
    <name type="scientific">candidate division WWE3 bacterium</name>
    <dbReference type="NCBI Taxonomy" id="2053526"/>
    <lineage>
        <taxon>Bacteria</taxon>
        <taxon>Katanobacteria</taxon>
    </lineage>
</organism>
<evidence type="ECO:0000256" key="4">
    <source>
        <dbReference type="ARBA" id="ARBA00022989"/>
    </source>
</evidence>
<reference evidence="7" key="2">
    <citation type="journal article" date="2021" name="Microbiome">
        <title>Successional dynamics and alternative stable states in a saline activated sludge microbial community over 9 years.</title>
        <authorList>
            <person name="Wang Y."/>
            <person name="Ye J."/>
            <person name="Ju F."/>
            <person name="Liu L."/>
            <person name="Boyd J.A."/>
            <person name="Deng Y."/>
            <person name="Parks D.H."/>
            <person name="Jiang X."/>
            <person name="Yin X."/>
            <person name="Woodcroft B.J."/>
            <person name="Tyson G.W."/>
            <person name="Hugenholtz P."/>
            <person name="Polz M.F."/>
            <person name="Zhang T."/>
        </authorList>
    </citation>
    <scope>NUCLEOTIDE SEQUENCE</scope>
    <source>
        <strain evidence="7">HKST-UBA01</strain>
    </source>
</reference>
<name>A0A955RPQ1_UNCKA</name>
<evidence type="ECO:0000256" key="5">
    <source>
        <dbReference type="ARBA" id="ARBA00023136"/>
    </source>
</evidence>
<feature type="transmembrane region" description="Helical" evidence="6">
    <location>
        <begin position="64"/>
        <end position="86"/>
    </location>
</feature>
<keyword evidence="4 6" id="KW-1133">Transmembrane helix</keyword>
<accession>A0A955RPQ1</accession>
<feature type="transmembrane region" description="Helical" evidence="6">
    <location>
        <begin position="98"/>
        <end position="118"/>
    </location>
</feature>
<dbReference type="PANTHER" id="PTHR39087:SF2">
    <property type="entry name" value="UPF0104 MEMBRANE PROTEIN MJ1595"/>
    <property type="match status" value="1"/>
</dbReference>
<reference evidence="7" key="1">
    <citation type="submission" date="2020-04" db="EMBL/GenBank/DDBJ databases">
        <authorList>
            <person name="Zhang T."/>
        </authorList>
    </citation>
    <scope>NUCLEOTIDE SEQUENCE</scope>
    <source>
        <strain evidence="7">HKST-UBA01</strain>
    </source>
</reference>
<proteinExistence type="predicted"/>
<feature type="transmembrane region" description="Helical" evidence="6">
    <location>
        <begin position="6"/>
        <end position="21"/>
    </location>
</feature>
<dbReference type="EMBL" id="JAGQKX010000109">
    <property type="protein sequence ID" value="MCA9390489.1"/>
    <property type="molecule type" value="Genomic_DNA"/>
</dbReference>
<evidence type="ECO:0000256" key="2">
    <source>
        <dbReference type="ARBA" id="ARBA00022475"/>
    </source>
</evidence>
<sequence length="178" mass="20005">LISAIIFAFALIAFIFLIFFNRQTMKIVELFLRLVPESLRKPIYNLLNVFTAGIEFLRNPKTLFLVLLSSLFIWLTEAGFYYSAALSFGFDISMLQALFLKGILNLGILVPSAPGYVGTFEFFVVEAMALIGVSETPALGYALVSHFVEFASISIVGIFFWIRYGLSLSDIKQESRED</sequence>
<keyword evidence="5 6" id="KW-0472">Membrane</keyword>